<keyword evidence="5" id="KW-1185">Reference proteome</keyword>
<dbReference type="PANTHER" id="PTHR10622:SF10">
    <property type="entry name" value="HET DOMAIN-CONTAINING PROTEIN"/>
    <property type="match status" value="1"/>
</dbReference>
<evidence type="ECO:0000313" key="4">
    <source>
        <dbReference type="EMBL" id="KAK5164485.1"/>
    </source>
</evidence>
<dbReference type="InterPro" id="IPR010730">
    <property type="entry name" value="HET"/>
</dbReference>
<feature type="compositionally biased region" description="Basic and acidic residues" evidence="1">
    <location>
        <begin position="41"/>
        <end position="57"/>
    </location>
</feature>
<dbReference type="EMBL" id="JAVRRT010000019">
    <property type="protein sequence ID" value="KAK5164485.1"/>
    <property type="molecule type" value="Genomic_DNA"/>
</dbReference>
<feature type="domain" description="DUF8212" evidence="3">
    <location>
        <begin position="283"/>
        <end position="309"/>
    </location>
</feature>
<evidence type="ECO:0000259" key="2">
    <source>
        <dbReference type="Pfam" id="PF06985"/>
    </source>
</evidence>
<dbReference type="GeneID" id="89931021"/>
<dbReference type="Pfam" id="PF26640">
    <property type="entry name" value="DUF8212"/>
    <property type="match status" value="1"/>
</dbReference>
<dbReference type="AlphaFoldDB" id="A0AAV9NXJ8"/>
<feature type="region of interest" description="Disordered" evidence="1">
    <location>
        <begin position="34"/>
        <end position="60"/>
    </location>
</feature>
<reference evidence="4 5" key="1">
    <citation type="submission" date="2023-08" db="EMBL/GenBank/DDBJ databases">
        <title>Black Yeasts Isolated from many extreme environments.</title>
        <authorList>
            <person name="Coleine C."/>
            <person name="Stajich J.E."/>
            <person name="Selbmann L."/>
        </authorList>
    </citation>
    <scope>NUCLEOTIDE SEQUENCE [LARGE SCALE GENOMIC DNA]</scope>
    <source>
        <strain evidence="4 5">CCFEE 5935</strain>
    </source>
</reference>
<evidence type="ECO:0000313" key="5">
    <source>
        <dbReference type="Proteomes" id="UP001337655"/>
    </source>
</evidence>
<protein>
    <recommendedName>
        <fullName evidence="6">Heterokaryon incompatibility domain-containing protein</fullName>
    </recommendedName>
</protein>
<gene>
    <name evidence="4" type="ORF">LTR77_009691</name>
</gene>
<dbReference type="InterPro" id="IPR058525">
    <property type="entry name" value="DUF8212"/>
</dbReference>
<feature type="domain" description="Heterokaryon incompatibility" evidence="2">
    <location>
        <begin position="21"/>
        <end position="181"/>
    </location>
</feature>
<sequence>MRLINIHTLELREFTGQPPPYIILSHRWTSNEPTYKQFRKRNPEQEEEKDGKEKGKAEGNTLTDNRKIEDFCVFVQEQQFRQTSHNILRTYNDIDAGTLVQWVWVDTVCIDKRSSAELSEAINSMWQWYARADRCIVYLSDVESTAGKGRFSKTRPKRADLDQWIQFELSAWFTRGWTLQELLAPRSVTFCDQHWSIIGALLNFHPSQFRHIGLAQHVSSASGIEQRYLPGSYSAKTVQGACVAEKFNWAARRRTTRPEDMAYCLLRLLDINMPLLYGEGSQKAFLRLQHEIIRQSDDESIFAWQISARPNQPFGLLAPDVSWFERTRKAEKIVGRDTDYQSRPPYAVTNKGILLETLAFKVTRSRFHEDISGRMESLVFHFAALDPEDPDGPDDLVYMIKLNCRSATRHSRFEKTESCNIILRGGRDNRVWRVIANTLHPDVRVVKDDSIQARFMIKPTSDWPEY</sequence>
<dbReference type="Proteomes" id="UP001337655">
    <property type="component" value="Unassembled WGS sequence"/>
</dbReference>
<proteinExistence type="predicted"/>
<evidence type="ECO:0008006" key="6">
    <source>
        <dbReference type="Google" id="ProtNLM"/>
    </source>
</evidence>
<comment type="caution">
    <text evidence="4">The sequence shown here is derived from an EMBL/GenBank/DDBJ whole genome shotgun (WGS) entry which is preliminary data.</text>
</comment>
<dbReference type="PANTHER" id="PTHR10622">
    <property type="entry name" value="HET DOMAIN-CONTAINING PROTEIN"/>
    <property type="match status" value="1"/>
</dbReference>
<evidence type="ECO:0000256" key="1">
    <source>
        <dbReference type="SAM" id="MobiDB-lite"/>
    </source>
</evidence>
<dbReference type="RefSeq" id="XP_064654733.1">
    <property type="nucleotide sequence ID" value="XM_064806917.1"/>
</dbReference>
<accession>A0AAV9NXJ8</accession>
<name>A0AAV9NXJ8_9PEZI</name>
<dbReference type="Pfam" id="PF06985">
    <property type="entry name" value="HET"/>
    <property type="match status" value="1"/>
</dbReference>
<organism evidence="4 5">
    <name type="scientific">Saxophila tyrrhenica</name>
    <dbReference type="NCBI Taxonomy" id="1690608"/>
    <lineage>
        <taxon>Eukaryota</taxon>
        <taxon>Fungi</taxon>
        <taxon>Dikarya</taxon>
        <taxon>Ascomycota</taxon>
        <taxon>Pezizomycotina</taxon>
        <taxon>Dothideomycetes</taxon>
        <taxon>Dothideomycetidae</taxon>
        <taxon>Mycosphaerellales</taxon>
        <taxon>Extremaceae</taxon>
        <taxon>Saxophila</taxon>
    </lineage>
</organism>
<evidence type="ECO:0000259" key="3">
    <source>
        <dbReference type="Pfam" id="PF26640"/>
    </source>
</evidence>